<dbReference type="RefSeq" id="WP_106300526.1">
    <property type="nucleotide sequence ID" value="NZ_PVWO01000028.1"/>
</dbReference>
<organism evidence="1 2">
    <name type="scientific">Chamaesiphon polymorphus CCALA 037</name>
    <dbReference type="NCBI Taxonomy" id="2107692"/>
    <lineage>
        <taxon>Bacteria</taxon>
        <taxon>Bacillati</taxon>
        <taxon>Cyanobacteriota</taxon>
        <taxon>Cyanophyceae</taxon>
        <taxon>Gomontiellales</taxon>
        <taxon>Chamaesiphonaceae</taxon>
        <taxon>Chamaesiphon</taxon>
    </lineage>
</organism>
<accession>A0A2T1GL95</accession>
<dbReference type="PANTHER" id="PTHR37031">
    <property type="entry name" value="METALLOPHOSPHATASE BINDING DOMAIN PROTEIN"/>
    <property type="match status" value="1"/>
</dbReference>
<evidence type="ECO:0000313" key="2">
    <source>
        <dbReference type="Proteomes" id="UP000238937"/>
    </source>
</evidence>
<name>A0A2T1GL95_9CYAN</name>
<dbReference type="AlphaFoldDB" id="A0A2T1GL95"/>
<proteinExistence type="predicted"/>
<dbReference type="EMBL" id="PVWO01000028">
    <property type="protein sequence ID" value="PSB58629.1"/>
    <property type="molecule type" value="Genomic_DNA"/>
</dbReference>
<reference evidence="1 2" key="1">
    <citation type="submission" date="2018-03" db="EMBL/GenBank/DDBJ databases">
        <title>The ancient ancestry and fast evolution of plastids.</title>
        <authorList>
            <person name="Moore K.R."/>
            <person name="Magnabosco C."/>
            <person name="Momper L."/>
            <person name="Gold D.A."/>
            <person name="Bosak T."/>
            <person name="Fournier G.P."/>
        </authorList>
    </citation>
    <scope>NUCLEOTIDE SEQUENCE [LARGE SCALE GENOMIC DNA]</scope>
    <source>
        <strain evidence="1 2">CCALA 037</strain>
    </source>
</reference>
<feature type="non-terminal residue" evidence="1">
    <location>
        <position position="576"/>
    </location>
</feature>
<dbReference type="InterPro" id="IPR038607">
    <property type="entry name" value="PhoD-like_sf"/>
</dbReference>
<dbReference type="OrthoDB" id="9795624at2"/>
<dbReference type="Proteomes" id="UP000238937">
    <property type="component" value="Unassembled WGS sequence"/>
</dbReference>
<keyword evidence="2" id="KW-1185">Reference proteome</keyword>
<dbReference type="Gene3D" id="3.60.21.70">
    <property type="entry name" value="PhoD-like phosphatase"/>
    <property type="match status" value="1"/>
</dbReference>
<gene>
    <name evidence="1" type="ORF">C7B77_03930</name>
</gene>
<sequence length="576" mass="63584">MSDLPNRASLTELPLILAGPILRRTTPQSVTVWVALQAACRVELRVLATADNGNQIGESLLLGSRETIALGTHLHIIAVTATSEGSVELATDRVYAYDLTFSDGDGQIPDRSLQQAMSAPNIPHERISYFAHGYPTFVLPSSQLCDLRIVHGSCRKPHGEGFDALSILDSLLAESADLPSQRPQQLFLTGDQIYGDDVADPLLWAASHLGETLLGWTERLPVRNGRLRQIEYRLATEFAPGLRAEIATRQAGFTAGLRDRRKKVTSHLFSLGEYLAVYLLACSPACWPQLWPSGRAVTKDRQVAKQWNRDIAHLQKFVEGLGRVRRALANIPMYTIFDDHDVSDDWNLNQAWCLRVLGKPLGKQVVQNALLAYAIFQGWGNTPDRFEAGTSGGKLLAAAQKWSLSRGTDLAAQLEIARWVGMPQSDSRTGLPKFTLDGEVAILDRDPEALVWHYTIGSSCHEVVVLDTRTWRGYHLDRSPIDPPMLLSPTAFERQLIAPLQAKSPTATPVATFIVAPTNLFGLKIIDLIHQWSLERNRVFATDVGDAWNIHTPALAQLITTLFAHRDTVVVLSGDI</sequence>
<dbReference type="PANTHER" id="PTHR37031:SF2">
    <property type="entry name" value="PHOD-LIKE PHOSPHATASE METALLOPHOSPHATASE DOMAIN-CONTAINING PROTEIN"/>
    <property type="match status" value="1"/>
</dbReference>
<evidence type="ECO:0000313" key="1">
    <source>
        <dbReference type="EMBL" id="PSB58629.1"/>
    </source>
</evidence>
<comment type="caution">
    <text evidence="1">The sequence shown here is derived from an EMBL/GenBank/DDBJ whole genome shotgun (WGS) entry which is preliminary data.</text>
</comment>
<protein>
    <submittedName>
        <fullName evidence="1">PhoD-like phosphatase</fullName>
    </submittedName>
</protein>